<evidence type="ECO:0000313" key="3">
    <source>
        <dbReference type="Proteomes" id="UP000594030"/>
    </source>
</evidence>
<sequence>MTKAMEANQPEKLSYEQLKDVASNLQMQFKNLSQEHQRLITEYNRAMEMVMGKRIECLFNVLKYRELFDEDFVEDTVRTLRGMLATPENEPDCAEEKCKDNSKE</sequence>
<keyword evidence="1" id="KW-0175">Coiled coil</keyword>
<evidence type="ECO:0000256" key="1">
    <source>
        <dbReference type="SAM" id="Coils"/>
    </source>
</evidence>
<evidence type="ECO:0000313" key="2">
    <source>
        <dbReference type="EMBL" id="QOR58953.1"/>
    </source>
</evidence>
<keyword evidence="3" id="KW-1185">Reference proteome</keyword>
<dbReference type="RefSeq" id="YP_010111111.1">
    <property type="nucleotide sequence ID" value="NC_055878.1"/>
</dbReference>
<dbReference type="GeneID" id="65129445"/>
<accession>A0A7M1RWZ4</accession>
<feature type="coiled-coil region" evidence="1">
    <location>
        <begin position="15"/>
        <end position="49"/>
    </location>
</feature>
<dbReference type="EMBL" id="MT774385">
    <property type="protein sequence ID" value="QOR58953.1"/>
    <property type="molecule type" value="Genomic_DNA"/>
</dbReference>
<dbReference type="Proteomes" id="UP000594030">
    <property type="component" value="Segment"/>
</dbReference>
<dbReference type="KEGG" id="vg:65129445"/>
<organism evidence="2 3">
    <name type="scientific">uncultured phage cr108_1</name>
    <dbReference type="NCBI Taxonomy" id="2772069"/>
    <lineage>
        <taxon>Viruses</taxon>
        <taxon>Duplodnaviria</taxon>
        <taxon>Heunggongvirae</taxon>
        <taxon>Uroviricota</taxon>
        <taxon>Caudoviricetes</taxon>
        <taxon>Crassvirales</taxon>
        <taxon>Steigviridae</taxon>
        <taxon>Asinivirinae</taxon>
        <taxon>Pipoluvirus</taxon>
        <taxon>Pipoluvirus rarus</taxon>
    </lineage>
</organism>
<reference evidence="2 3" key="1">
    <citation type="submission" date="2020-07" db="EMBL/GenBank/DDBJ databases">
        <title>Taxonomic proposal: Crassvirales, a new order of highly abundant and diverse bacterial viruses.</title>
        <authorList>
            <person name="Shkoporov A.N."/>
            <person name="Stockdale S.R."/>
            <person name="Guerin E."/>
            <person name="Ross R.P."/>
            <person name="Hill C."/>
        </authorList>
    </citation>
    <scope>NUCLEOTIDE SEQUENCE [LARGE SCALE GENOMIC DNA]</scope>
</reference>
<proteinExistence type="predicted"/>
<name>A0A7M1RWZ4_9CAUD</name>
<protein>
    <submittedName>
        <fullName evidence="2">Uncharacterized protein</fullName>
    </submittedName>
</protein>